<dbReference type="PaxDb" id="4097-A0A1S4D2H6"/>
<dbReference type="RefSeq" id="XP_016507474.1">
    <property type="nucleotide sequence ID" value="XM_016651988.1"/>
</dbReference>
<dbReference type="Gene3D" id="2.40.50.140">
    <property type="entry name" value="Nucleic acid-binding proteins"/>
    <property type="match status" value="1"/>
</dbReference>
<dbReference type="OrthoDB" id="1302495at2759"/>
<dbReference type="OMA" id="WWFPLRM"/>
<dbReference type="AlphaFoldDB" id="A0A1S4D2H6"/>
<protein>
    <submittedName>
        <fullName evidence="1">Uncharacterized protein</fullName>
    </submittedName>
</protein>
<sequence>MDNQKKPTKFTLWEDFIDLYGNKLLKQLNEYPVILARKIGKSLSGGSSNKFNGLSSKFSTTIQFNPPYPQATELKSWAKTIEPMLTAYTAKIHLHQALLWWFPLRMKS</sequence>
<proteinExistence type="predicted"/>
<accession>A0A1S4D2H6</accession>
<dbReference type="KEGG" id="nta:107825156"/>
<reference evidence="1" key="1">
    <citation type="submission" date="2025-08" db="UniProtKB">
        <authorList>
            <consortium name="RefSeq"/>
        </authorList>
    </citation>
    <scope>IDENTIFICATION</scope>
</reference>
<dbReference type="InterPro" id="IPR012340">
    <property type="entry name" value="NA-bd_OB-fold"/>
</dbReference>
<dbReference type="STRING" id="4097.A0A1S4D2H6"/>
<evidence type="ECO:0000313" key="1">
    <source>
        <dbReference type="RefSeq" id="XP_016507474.1"/>
    </source>
</evidence>
<organism evidence="1">
    <name type="scientific">Nicotiana tabacum</name>
    <name type="common">Common tobacco</name>
    <dbReference type="NCBI Taxonomy" id="4097"/>
    <lineage>
        <taxon>Eukaryota</taxon>
        <taxon>Viridiplantae</taxon>
        <taxon>Streptophyta</taxon>
        <taxon>Embryophyta</taxon>
        <taxon>Tracheophyta</taxon>
        <taxon>Spermatophyta</taxon>
        <taxon>Magnoliopsida</taxon>
        <taxon>eudicotyledons</taxon>
        <taxon>Gunneridae</taxon>
        <taxon>Pentapetalae</taxon>
        <taxon>asterids</taxon>
        <taxon>lamiids</taxon>
        <taxon>Solanales</taxon>
        <taxon>Solanaceae</taxon>
        <taxon>Nicotianoideae</taxon>
        <taxon>Nicotianeae</taxon>
        <taxon>Nicotiana</taxon>
    </lineage>
</organism>
<dbReference type="SUPFAM" id="SSF50249">
    <property type="entry name" value="Nucleic acid-binding proteins"/>
    <property type="match status" value="1"/>
</dbReference>
<gene>
    <name evidence="1" type="primary">LOC107825156</name>
</gene>
<name>A0A1S4D2H6_TOBAC</name>